<dbReference type="SMART" id="SM00497">
    <property type="entry name" value="IENR1"/>
    <property type="match status" value="1"/>
</dbReference>
<keyword evidence="2" id="KW-0540">Nuclease</keyword>
<dbReference type="Gene3D" id="3.10.28.10">
    <property type="entry name" value="Homing endonucleases"/>
    <property type="match status" value="2"/>
</dbReference>
<name>V5RE06_9PEZI</name>
<sequence>MIIYLSFIDTKHLSINFWTLGIKNKMESSAPAASPPGTSSTLLVRTSSCKAKFSTIYNSFSVKGNTTIPLASLYSFVSTDKLVRGIRNFSVAHPSEALQKSSPRTFDDEVKIGTKVNTNKLNANEEFLFWFSGFTDGEGNFSIFLDKVYIRFRFKINLHIDDIEVLKTIQSKLNIGRIVIEENKNSCAFIVQSFSELKDVLCPIFIQFPLHTTKKLDFEDFYSAILIKAKSNNVNLSNSNKEKILSIKDGMNLGRMVFKYETTGPQITINPNWLIGFIEAEGTFGIKTGSSLYFQVAQKTTSQESLNAITTFLIGLSNLYIPKDSDILPVNVTSATNIKTNVVSIVVSSIDALYYHILPWLDSSNMYSRKSVDFKLWKIALILKIKGYYYSTEGKKFFLDISDILNKRYSTDNNLVDINKAIENIFEKFDVISKTEPPFNVKLLIPHVDNARKYRIANKSDKPIIVYLYTNEGLMEGSPFASYSLAHKALGLKSSSNTCNRYIDTGRLYKGKYIFTSKPIDSASRINEK</sequence>
<dbReference type="Pfam" id="PF00961">
    <property type="entry name" value="LAGLIDADG_1"/>
    <property type="match status" value="2"/>
</dbReference>
<keyword evidence="2" id="KW-0496">Mitochondrion</keyword>
<dbReference type="GO" id="GO:0005739">
    <property type="term" value="C:mitochondrion"/>
    <property type="evidence" value="ECO:0007669"/>
    <property type="project" value="UniProtKB-ARBA"/>
</dbReference>
<geneLocation type="mitochondrion" evidence="2"/>
<dbReference type="PANTHER" id="PTHR36181">
    <property type="entry name" value="INTRON-ENCODED ENDONUCLEASE AI3-RELATED"/>
    <property type="match status" value="1"/>
</dbReference>
<dbReference type="EMBL" id="KF545917">
    <property type="protein sequence ID" value="AHB33524.1"/>
    <property type="molecule type" value="Genomic_DNA"/>
</dbReference>
<feature type="domain" description="Homing endonuclease LAGLIDADG" evidence="1">
    <location>
        <begin position="132"/>
        <end position="224"/>
    </location>
</feature>
<feature type="domain" description="Homing endonuclease LAGLIDADG" evidence="1">
    <location>
        <begin position="274"/>
        <end position="380"/>
    </location>
</feature>
<reference evidence="2" key="2">
    <citation type="submission" date="2013-12" db="EMBL/GenBank/DDBJ databases">
        <title>Mitochondrial Genome of Annulohypoxylon stygium, cohabitant fungus of Tremella fuciformis, reveals intron diversity.</title>
        <authorList>
            <person name="Hsiang T."/>
        </authorList>
    </citation>
    <scope>NUCLEOTIDE SEQUENCE</scope>
</reference>
<evidence type="ECO:0000313" key="2">
    <source>
        <dbReference type="EMBL" id="AHB33524.1"/>
    </source>
</evidence>
<keyword evidence="2" id="KW-0255">Endonuclease</keyword>
<dbReference type="PANTHER" id="PTHR36181:SF2">
    <property type="entry name" value="INTRON-ENCODED ENDONUCLEASE AI3-RELATED"/>
    <property type="match status" value="1"/>
</dbReference>
<dbReference type="RefSeq" id="YP_008964965.1">
    <property type="nucleotide sequence ID" value="NC_023117.1"/>
</dbReference>
<dbReference type="SUPFAM" id="SSF55608">
    <property type="entry name" value="Homing endonucleases"/>
    <property type="match status" value="2"/>
</dbReference>
<evidence type="ECO:0000259" key="1">
    <source>
        <dbReference type="Pfam" id="PF00961"/>
    </source>
</evidence>
<gene>
    <name evidence="2" type="primary">oi1cob</name>
</gene>
<organism evidence="2">
    <name type="scientific">Annulohypoxylon stygium</name>
    <dbReference type="NCBI Taxonomy" id="326628"/>
    <lineage>
        <taxon>Eukaryota</taxon>
        <taxon>Fungi</taxon>
        <taxon>Dikarya</taxon>
        <taxon>Ascomycota</taxon>
        <taxon>Pezizomycotina</taxon>
        <taxon>Sordariomycetes</taxon>
        <taxon>Xylariomycetidae</taxon>
        <taxon>Xylariales</taxon>
        <taxon>Hypoxylaceae</taxon>
        <taxon>Annulohypoxylon</taxon>
    </lineage>
</organism>
<dbReference type="InterPro" id="IPR027434">
    <property type="entry name" value="Homing_endonucl"/>
</dbReference>
<dbReference type="GO" id="GO:0004519">
    <property type="term" value="F:endonuclease activity"/>
    <property type="evidence" value="ECO:0007669"/>
    <property type="project" value="UniProtKB-KW"/>
</dbReference>
<accession>V5RE06</accession>
<dbReference type="InterPro" id="IPR051289">
    <property type="entry name" value="LAGLIDADG_Endonuclease"/>
</dbReference>
<keyword evidence="2" id="KW-0378">Hydrolase</keyword>
<dbReference type="GeneID" id="17963068"/>
<dbReference type="InterPro" id="IPR003647">
    <property type="entry name" value="Intron_nuc_1_rpt"/>
</dbReference>
<dbReference type="InterPro" id="IPR004860">
    <property type="entry name" value="LAGLIDADG_dom"/>
</dbReference>
<protein>
    <submittedName>
        <fullName evidence="2">LAGLIDADG endonuclease</fullName>
    </submittedName>
</protein>
<proteinExistence type="predicted"/>
<reference evidence="2" key="1">
    <citation type="submission" date="2013-08" db="EMBL/GenBank/DDBJ databases">
        <authorList>
            <person name="Deng Y.-J."/>
            <person name="Xie B.-G."/>
            <person name="Jiang Y.-J."/>
            <person name="Wang Q.-F."/>
            <person name="Lan F.-S."/>
        </authorList>
    </citation>
    <scope>NUCLEOTIDE SEQUENCE</scope>
</reference>
<dbReference type="AlphaFoldDB" id="V5RE06"/>